<accession>A0ABY3RRZ3</accession>
<feature type="compositionally biased region" description="Basic and acidic residues" evidence="1">
    <location>
        <begin position="57"/>
        <end position="69"/>
    </location>
</feature>
<evidence type="ECO:0000256" key="1">
    <source>
        <dbReference type="SAM" id="MobiDB-lite"/>
    </source>
</evidence>
<dbReference type="RefSeq" id="WP_219084888.1">
    <property type="nucleotide sequence ID" value="NZ_CP082781.1"/>
</dbReference>
<sequence>MSDARPADGDATSREDVPAEDATIAERPGLQPETQGDEPLDADLGEEGQGDVGDEEDARHSGDAPDDLRTAGPSGPVVEEGEI</sequence>
<proteinExistence type="predicted"/>
<reference evidence="2 3" key="1">
    <citation type="submission" date="2023-01" db="EMBL/GenBank/DDBJ databases">
        <title>Characterization of estradiol degrading bacteria Microbacterium sp. MZT7 and reveal degrading genes through genome analysis.</title>
        <authorList>
            <person name="Hao P."/>
            <person name="Gao Y."/>
        </authorList>
    </citation>
    <scope>NUCLEOTIDE SEQUENCE [LARGE SCALE GENOMIC DNA]</scope>
    <source>
        <strain evidence="2 3">MZT7</strain>
    </source>
</reference>
<evidence type="ECO:0008006" key="4">
    <source>
        <dbReference type="Google" id="ProtNLM"/>
    </source>
</evidence>
<evidence type="ECO:0000313" key="3">
    <source>
        <dbReference type="Proteomes" id="UP001199642"/>
    </source>
</evidence>
<name>A0ABY3RRZ3_9MICO</name>
<organism evidence="2 3">
    <name type="scientific">Microbacterium resistens</name>
    <dbReference type="NCBI Taxonomy" id="156977"/>
    <lineage>
        <taxon>Bacteria</taxon>
        <taxon>Bacillati</taxon>
        <taxon>Actinomycetota</taxon>
        <taxon>Actinomycetes</taxon>
        <taxon>Micrococcales</taxon>
        <taxon>Microbacteriaceae</taxon>
        <taxon>Microbacterium</taxon>
    </lineage>
</organism>
<protein>
    <recommendedName>
        <fullName evidence="4">Sugar ABC transporter ATPase</fullName>
    </recommendedName>
</protein>
<dbReference type="EMBL" id="CP082781">
    <property type="protein sequence ID" value="UGS26676.1"/>
    <property type="molecule type" value="Genomic_DNA"/>
</dbReference>
<evidence type="ECO:0000313" key="2">
    <source>
        <dbReference type="EMBL" id="UGS26676.1"/>
    </source>
</evidence>
<feature type="compositionally biased region" description="Basic and acidic residues" evidence="1">
    <location>
        <begin position="1"/>
        <end position="17"/>
    </location>
</feature>
<keyword evidence="3" id="KW-1185">Reference proteome</keyword>
<dbReference type="Proteomes" id="UP001199642">
    <property type="component" value="Chromosome"/>
</dbReference>
<feature type="region of interest" description="Disordered" evidence="1">
    <location>
        <begin position="1"/>
        <end position="83"/>
    </location>
</feature>
<feature type="compositionally biased region" description="Acidic residues" evidence="1">
    <location>
        <begin position="35"/>
        <end position="56"/>
    </location>
</feature>
<gene>
    <name evidence="2" type="ORF">K8F61_00070</name>
</gene>